<dbReference type="PANTHER" id="PTHR30126">
    <property type="entry name" value="HTH-TYPE TRANSCRIPTIONAL REGULATOR"/>
    <property type="match status" value="1"/>
</dbReference>
<protein>
    <recommendedName>
        <fullName evidence="5">HTH lysR-type domain-containing protein</fullName>
    </recommendedName>
</protein>
<evidence type="ECO:0000256" key="3">
    <source>
        <dbReference type="ARBA" id="ARBA00023125"/>
    </source>
</evidence>
<dbReference type="SUPFAM" id="SSF53850">
    <property type="entry name" value="Periplasmic binding protein-like II"/>
    <property type="match status" value="1"/>
</dbReference>
<dbReference type="EMBL" id="MUXT01000008">
    <property type="protein sequence ID" value="OOR83516.1"/>
    <property type="molecule type" value="Genomic_DNA"/>
</dbReference>
<name>A0A1S9ZJ94_9GAMM</name>
<comment type="caution">
    <text evidence="6">The sequence shown here is derived from an EMBL/GenBank/DDBJ whole genome shotgun (WGS) entry which is preliminary data.</text>
</comment>
<dbReference type="InterPro" id="IPR036390">
    <property type="entry name" value="WH_DNA-bd_sf"/>
</dbReference>
<dbReference type="PANTHER" id="PTHR30126:SF98">
    <property type="entry name" value="HTH-TYPE TRANSCRIPTIONAL ACTIVATOR BAUR"/>
    <property type="match status" value="1"/>
</dbReference>
<dbReference type="Proteomes" id="UP000190322">
    <property type="component" value="Unassembled WGS sequence"/>
</dbReference>
<dbReference type="GO" id="GO:0003700">
    <property type="term" value="F:DNA-binding transcription factor activity"/>
    <property type="evidence" value="ECO:0007669"/>
    <property type="project" value="InterPro"/>
</dbReference>
<gene>
    <name evidence="6" type="ORF">B0180_06965</name>
</gene>
<keyword evidence="3" id="KW-0238">DNA-binding</keyword>
<dbReference type="InterPro" id="IPR000847">
    <property type="entry name" value="LysR_HTH_N"/>
</dbReference>
<dbReference type="InterPro" id="IPR036388">
    <property type="entry name" value="WH-like_DNA-bd_sf"/>
</dbReference>
<keyword evidence="2" id="KW-0805">Transcription regulation</keyword>
<dbReference type="Pfam" id="PF00126">
    <property type="entry name" value="HTH_1"/>
    <property type="match status" value="2"/>
</dbReference>
<dbReference type="PROSITE" id="PS50931">
    <property type="entry name" value="HTH_LYSR"/>
    <property type="match status" value="2"/>
</dbReference>
<dbReference type="Gene3D" id="3.40.190.10">
    <property type="entry name" value="Periplasmic binding protein-like II"/>
    <property type="match status" value="2"/>
</dbReference>
<evidence type="ECO:0000259" key="5">
    <source>
        <dbReference type="PROSITE" id="PS50931"/>
    </source>
</evidence>
<dbReference type="InterPro" id="IPR005119">
    <property type="entry name" value="LysR_subst-bd"/>
</dbReference>
<dbReference type="Pfam" id="PF03466">
    <property type="entry name" value="LysR_substrate"/>
    <property type="match status" value="1"/>
</dbReference>
<evidence type="ECO:0000256" key="1">
    <source>
        <dbReference type="ARBA" id="ARBA00009437"/>
    </source>
</evidence>
<evidence type="ECO:0000313" key="7">
    <source>
        <dbReference type="Proteomes" id="UP000190322"/>
    </source>
</evidence>
<evidence type="ECO:0000313" key="6">
    <source>
        <dbReference type="EMBL" id="OOR83516.1"/>
    </source>
</evidence>
<dbReference type="Gene3D" id="1.10.10.10">
    <property type="entry name" value="Winged helix-like DNA-binding domain superfamily/Winged helix DNA-binding domain"/>
    <property type="match status" value="2"/>
</dbReference>
<organism evidence="6 7">
    <name type="scientific">Moraxella canis</name>
    <dbReference type="NCBI Taxonomy" id="90239"/>
    <lineage>
        <taxon>Bacteria</taxon>
        <taxon>Pseudomonadati</taxon>
        <taxon>Pseudomonadota</taxon>
        <taxon>Gammaproteobacteria</taxon>
        <taxon>Moraxellales</taxon>
        <taxon>Moraxellaceae</taxon>
        <taxon>Moraxella</taxon>
    </lineage>
</organism>
<accession>A0A1S9ZJ94</accession>
<dbReference type="AlphaFoldDB" id="A0A1S9ZJ94"/>
<dbReference type="RefSeq" id="WP_167366933.1">
    <property type="nucleotide sequence ID" value="NZ_MUXT01000008.1"/>
</dbReference>
<dbReference type="GO" id="GO:0000976">
    <property type="term" value="F:transcription cis-regulatory region binding"/>
    <property type="evidence" value="ECO:0007669"/>
    <property type="project" value="TreeGrafter"/>
</dbReference>
<feature type="domain" description="HTH lysR-type" evidence="5">
    <location>
        <begin position="103"/>
        <end position="160"/>
    </location>
</feature>
<evidence type="ECO:0000256" key="2">
    <source>
        <dbReference type="ARBA" id="ARBA00023015"/>
    </source>
</evidence>
<sequence length="406" mass="45989">MHIPNLKHLHLLCAVADFQSISKASEAVFLSQSAVTQAIAKLSQELGTPLIIRKSRGVALTRQAETYVNRVKRSLAILKYGLIEVLRMQDFGIQKNDYLFHHLTNTQLKAFITVAETSNYTHAAKKIGTSQSSVYRSIQELQHLLNLKLFEKTSLGLKLSKIGLVFYQSCKLATAELAQGEMEIRMEQNLEVGRIVIGSMPLVRYEVLPKAINLFSDSHPKVNIKIVESSYESMLEQLQLGEIDFLVGALREIEESTGITQERLFDATLCIVADKNHPLSYQDDVRIDELMRYTWVLPARETPTRKRFESMVSSNGEFSNEPTVIECSSMALVRGLLMESSRLALISRQQAGLEFDFNLFAKINYDFNDTPRAIGLTFRHDWIGLSIHNNFLDCLRKVSQNQSLND</sequence>
<dbReference type="SUPFAM" id="SSF46785">
    <property type="entry name" value="Winged helix' DNA-binding domain"/>
    <property type="match status" value="2"/>
</dbReference>
<feature type="domain" description="HTH lysR-type" evidence="5">
    <location>
        <begin position="4"/>
        <end position="61"/>
    </location>
</feature>
<reference evidence="6 7" key="1">
    <citation type="submission" date="2017-02" db="EMBL/GenBank/DDBJ databases">
        <title>Draft genome sequence of Moraxella canis CCUG 8415A type strain.</title>
        <authorList>
            <person name="Engstrom-Jakobsson H."/>
            <person name="Salva-Serra F."/>
            <person name="Thorell K."/>
            <person name="Gonzales-Siles L."/>
            <person name="Karlsson R."/>
            <person name="Boulund F."/>
            <person name="Engstrand L."/>
            <person name="Moore E."/>
        </authorList>
    </citation>
    <scope>NUCLEOTIDE SEQUENCE [LARGE SCALE GENOMIC DNA]</scope>
    <source>
        <strain evidence="6 7">CCUG 8415A</strain>
    </source>
</reference>
<dbReference type="PRINTS" id="PR00039">
    <property type="entry name" value="HTHLYSR"/>
</dbReference>
<keyword evidence="4" id="KW-0804">Transcription</keyword>
<comment type="similarity">
    <text evidence="1">Belongs to the LysR transcriptional regulatory family.</text>
</comment>
<proteinExistence type="inferred from homology"/>
<evidence type="ECO:0000256" key="4">
    <source>
        <dbReference type="ARBA" id="ARBA00023163"/>
    </source>
</evidence>